<dbReference type="Pfam" id="PF14126">
    <property type="entry name" value="DUF4293"/>
    <property type="match status" value="1"/>
</dbReference>
<dbReference type="OrthoDB" id="594989at2"/>
<dbReference type="AlphaFoldDB" id="A0A437MKT0"/>
<gene>
    <name evidence="2" type="ORF">EOD41_17745</name>
</gene>
<comment type="caution">
    <text evidence="2">The sequence shown here is derived from an EMBL/GenBank/DDBJ whole genome shotgun (WGS) entry which is preliminary data.</text>
</comment>
<evidence type="ECO:0000256" key="1">
    <source>
        <dbReference type="SAM" id="Phobius"/>
    </source>
</evidence>
<evidence type="ECO:0000313" key="3">
    <source>
        <dbReference type="Proteomes" id="UP000282759"/>
    </source>
</evidence>
<dbReference type="Proteomes" id="UP000282759">
    <property type="component" value="Unassembled WGS sequence"/>
</dbReference>
<name>A0A437MKT0_9SPHI</name>
<keyword evidence="1" id="KW-1133">Transmembrane helix</keyword>
<accession>A0A437MKT0</accession>
<feature type="transmembrane region" description="Helical" evidence="1">
    <location>
        <begin position="7"/>
        <end position="26"/>
    </location>
</feature>
<dbReference type="RefSeq" id="WP_127707435.1">
    <property type="nucleotide sequence ID" value="NZ_SACK01000009.1"/>
</dbReference>
<keyword evidence="1" id="KW-0812">Transmembrane</keyword>
<organism evidence="2 3">
    <name type="scientific">Mucilaginibacter limnophilus</name>
    <dbReference type="NCBI Taxonomy" id="1932778"/>
    <lineage>
        <taxon>Bacteria</taxon>
        <taxon>Pseudomonadati</taxon>
        <taxon>Bacteroidota</taxon>
        <taxon>Sphingobacteriia</taxon>
        <taxon>Sphingobacteriales</taxon>
        <taxon>Sphingobacteriaceae</taxon>
        <taxon>Mucilaginibacter</taxon>
    </lineage>
</organism>
<dbReference type="InterPro" id="IPR025635">
    <property type="entry name" value="DUF4293"/>
</dbReference>
<sequence>MIQRIQTVYLFLATLALLALYLFPLIHTVNINGTISNVSIQGVYQELAEGRLYSVEFVAIKILTAPVALLPLAVIFFYKKRKQQIALCYSAILVIIGFSFWIAQTVKGVVPGGLQIEFSSMGIGMFLSSIAIILVILALKAIQRDEKLVRSADRLR</sequence>
<evidence type="ECO:0000313" key="2">
    <source>
        <dbReference type="EMBL" id="RVT98215.1"/>
    </source>
</evidence>
<feature type="transmembrane region" description="Helical" evidence="1">
    <location>
        <begin position="85"/>
        <end position="103"/>
    </location>
</feature>
<dbReference type="EMBL" id="SACK01000009">
    <property type="protein sequence ID" value="RVT98215.1"/>
    <property type="molecule type" value="Genomic_DNA"/>
</dbReference>
<proteinExistence type="predicted"/>
<keyword evidence="3" id="KW-1185">Reference proteome</keyword>
<feature type="transmembrane region" description="Helical" evidence="1">
    <location>
        <begin position="57"/>
        <end position="78"/>
    </location>
</feature>
<protein>
    <submittedName>
        <fullName evidence="2">DUF4293 family protein</fullName>
    </submittedName>
</protein>
<reference evidence="2 3" key="1">
    <citation type="submission" date="2019-01" db="EMBL/GenBank/DDBJ databases">
        <authorList>
            <person name="Chen W.-M."/>
        </authorList>
    </citation>
    <scope>NUCLEOTIDE SEQUENCE [LARGE SCALE GENOMIC DNA]</scope>
    <source>
        <strain evidence="2 3">YBJ-36</strain>
    </source>
</reference>
<keyword evidence="1" id="KW-0472">Membrane</keyword>
<feature type="transmembrane region" description="Helical" evidence="1">
    <location>
        <begin position="123"/>
        <end position="142"/>
    </location>
</feature>